<dbReference type="SUPFAM" id="SSF51735">
    <property type="entry name" value="NAD(P)-binding Rossmann-fold domains"/>
    <property type="match status" value="1"/>
</dbReference>
<organism evidence="4 5">
    <name type="scientific">Talaromyces amestolkiae</name>
    <dbReference type="NCBI Taxonomy" id="1196081"/>
    <lineage>
        <taxon>Eukaryota</taxon>
        <taxon>Fungi</taxon>
        <taxon>Dikarya</taxon>
        <taxon>Ascomycota</taxon>
        <taxon>Pezizomycotina</taxon>
        <taxon>Eurotiomycetes</taxon>
        <taxon>Eurotiomycetidae</taxon>
        <taxon>Eurotiales</taxon>
        <taxon>Trichocomaceae</taxon>
        <taxon>Talaromyces</taxon>
        <taxon>Talaromyces sect. Talaromyces</taxon>
    </lineage>
</organism>
<dbReference type="InterPro" id="IPR002225">
    <property type="entry name" value="3Beta_OHSteriod_DH/Estase"/>
</dbReference>
<dbReference type="Gene3D" id="3.40.50.720">
    <property type="entry name" value="NAD(P)-binding Rossmann-like Domain"/>
    <property type="match status" value="1"/>
</dbReference>
<gene>
    <name evidence="4" type="ORF">BHQ10_002528</name>
</gene>
<dbReference type="PANTHER" id="PTHR43245">
    <property type="entry name" value="BIFUNCTIONAL POLYMYXIN RESISTANCE PROTEIN ARNA"/>
    <property type="match status" value="1"/>
</dbReference>
<evidence type="ECO:0000313" key="5">
    <source>
        <dbReference type="Proteomes" id="UP000249363"/>
    </source>
</evidence>
<dbReference type="OrthoDB" id="10058185at2759"/>
<evidence type="ECO:0000259" key="3">
    <source>
        <dbReference type="Pfam" id="PF01073"/>
    </source>
</evidence>
<keyword evidence="2" id="KW-0560">Oxidoreductase</keyword>
<comment type="similarity">
    <text evidence="1">Belongs to the 3-beta-HSD family.</text>
</comment>
<dbReference type="GO" id="GO:0016616">
    <property type="term" value="F:oxidoreductase activity, acting on the CH-OH group of donors, NAD or NADP as acceptor"/>
    <property type="evidence" value="ECO:0007669"/>
    <property type="project" value="InterPro"/>
</dbReference>
<evidence type="ECO:0000256" key="2">
    <source>
        <dbReference type="ARBA" id="ARBA00023002"/>
    </source>
</evidence>
<dbReference type="Pfam" id="PF01073">
    <property type="entry name" value="3Beta_HSD"/>
    <property type="match status" value="1"/>
</dbReference>
<name>A0A364KSI8_TALAM</name>
<evidence type="ECO:0000313" key="4">
    <source>
        <dbReference type="EMBL" id="RAO66516.1"/>
    </source>
</evidence>
<sequence length="353" mass="38609">MASNSDLGIVVVVGGCGYLGSNLVKALQAESTCTAVHVISRKPDQNLYPNVTYHAGDISDAQQVADLFTKINPRVVFHVASPKDIAPEPLLYKTNVDGTRNLLKVARETENARAFIYTGSDSALEQMPGVKQTEETAKLYTESSKGANPYAKTKAIADAEVQAANTPPSLTTAVIRIPGLYGENDDNCVGTILSTIKRDEHKVQLGDNKPVFEFVYVQKACEAHILAAKRILEGRLNGGQAFFISDGVSLPYFDFVRKLHAGAGHPVPPDQIKIIPLWLVVGIAQLGEWLYWAFTFNTKFPEMRSQRLAHLAGGCQWDISKAKEQLGYEPVKDQDEVLTKVAQAESLRLGIKK</sequence>
<dbReference type="InterPro" id="IPR050177">
    <property type="entry name" value="Lipid_A_modif_metabolic_enz"/>
</dbReference>
<dbReference type="Proteomes" id="UP000249363">
    <property type="component" value="Unassembled WGS sequence"/>
</dbReference>
<dbReference type="InterPro" id="IPR036291">
    <property type="entry name" value="NAD(P)-bd_dom_sf"/>
</dbReference>
<proteinExistence type="inferred from homology"/>
<dbReference type="RefSeq" id="XP_040731033.1">
    <property type="nucleotide sequence ID" value="XM_040874684.1"/>
</dbReference>
<reference evidence="4 5" key="1">
    <citation type="journal article" date="2017" name="Biotechnol. Biofuels">
        <title>Differential beta-glucosidase expression as a function of carbon source availability in Talaromyces amestolkiae: a genomic and proteomic approach.</title>
        <authorList>
            <person name="de Eugenio L.I."/>
            <person name="Mendez-Liter J.A."/>
            <person name="Nieto-Dominguez M."/>
            <person name="Alonso L."/>
            <person name="Gil-Munoz J."/>
            <person name="Barriuso J."/>
            <person name="Prieto A."/>
            <person name="Martinez M.J."/>
        </authorList>
    </citation>
    <scope>NUCLEOTIDE SEQUENCE [LARGE SCALE GENOMIC DNA]</scope>
    <source>
        <strain evidence="4 5">CIB</strain>
    </source>
</reference>
<dbReference type="GeneID" id="63791745"/>
<keyword evidence="5" id="KW-1185">Reference proteome</keyword>
<feature type="domain" description="3-beta hydroxysteroid dehydrogenase/isomerase" evidence="3">
    <location>
        <begin position="11"/>
        <end position="266"/>
    </location>
</feature>
<dbReference type="STRING" id="1196081.A0A364KSI8"/>
<comment type="caution">
    <text evidence="4">The sequence shown here is derived from an EMBL/GenBank/DDBJ whole genome shotgun (WGS) entry which is preliminary data.</text>
</comment>
<dbReference type="EMBL" id="MIKG01000003">
    <property type="protein sequence ID" value="RAO66516.1"/>
    <property type="molecule type" value="Genomic_DNA"/>
</dbReference>
<dbReference type="GO" id="GO:0006694">
    <property type="term" value="P:steroid biosynthetic process"/>
    <property type="evidence" value="ECO:0007669"/>
    <property type="project" value="InterPro"/>
</dbReference>
<accession>A0A364KSI8</accession>
<dbReference type="PANTHER" id="PTHR43245:SF51">
    <property type="entry name" value="SHORT CHAIN DEHYDROGENASE_REDUCTASE FAMILY 42E, MEMBER 2"/>
    <property type="match status" value="1"/>
</dbReference>
<dbReference type="AlphaFoldDB" id="A0A364KSI8"/>
<protein>
    <recommendedName>
        <fullName evidence="3">3-beta hydroxysteroid dehydrogenase/isomerase domain-containing protein</fullName>
    </recommendedName>
</protein>
<evidence type="ECO:0000256" key="1">
    <source>
        <dbReference type="ARBA" id="ARBA00009219"/>
    </source>
</evidence>